<dbReference type="Proteomes" id="UP001299068">
    <property type="component" value="Unassembled WGS sequence"/>
</dbReference>
<protein>
    <submittedName>
        <fullName evidence="3">NAD(P)/FAD-dependent oxidoreductase</fullName>
    </submittedName>
</protein>
<dbReference type="InterPro" id="IPR036188">
    <property type="entry name" value="FAD/NAD-bd_sf"/>
</dbReference>
<evidence type="ECO:0000259" key="2">
    <source>
        <dbReference type="Pfam" id="PF07992"/>
    </source>
</evidence>
<evidence type="ECO:0000313" key="4">
    <source>
        <dbReference type="Proteomes" id="UP001299068"/>
    </source>
</evidence>
<dbReference type="PRINTS" id="PR00469">
    <property type="entry name" value="PNDRDTASEII"/>
</dbReference>
<feature type="domain" description="FAD/NAD(P)-binding" evidence="2">
    <location>
        <begin position="4"/>
        <end position="118"/>
    </location>
</feature>
<gene>
    <name evidence="3" type="ORF">K5V21_02630</name>
</gene>
<dbReference type="Gene3D" id="3.50.50.60">
    <property type="entry name" value="FAD/NAD(P)-binding domain"/>
    <property type="match status" value="2"/>
</dbReference>
<dbReference type="PANTHER" id="PTHR42949">
    <property type="entry name" value="ANAEROBIC GLYCEROL-3-PHOSPHATE DEHYDROGENASE SUBUNIT B"/>
    <property type="match status" value="1"/>
</dbReference>
<proteinExistence type="predicted"/>
<comment type="caution">
    <text evidence="3">The sequence shown here is derived from an EMBL/GenBank/DDBJ whole genome shotgun (WGS) entry which is preliminary data.</text>
</comment>
<dbReference type="EMBL" id="JAIKTU010000002">
    <property type="protein sequence ID" value="MBY0754343.1"/>
    <property type="molecule type" value="Genomic_DNA"/>
</dbReference>
<dbReference type="PRINTS" id="PR00368">
    <property type="entry name" value="FADPNR"/>
</dbReference>
<sequence length="301" mass="33043">MKVYDLIIIGGGASGLNCAIFAKAAGIDKVLLIEKDDVLGGALIGGDYNLSERSYFTGRDYREKKLNEFNGFKIDTYLNTMVLKIDYDREIVCTSKERGIEKIKGKAIILANGGKEQSRDNMKVTGDRCSGIMTVGMAEKILGIDGVIPGKDVVLYGVDNIKKIYKKLKEKNINVKGAVCDKVSDEVLGLTKNLYLGYQLEDIIGKDRVEMIRITKNGEELLLKCDTLIIARPMVSDGVVAMRSGIELNSSTSGAAVNEQYMTSKNGVFACGNGIYIHASMEELLEEAKKVVENVKNFINR</sequence>
<dbReference type="InterPro" id="IPR051691">
    <property type="entry name" value="Metab_Enz_Cyan_OpOx_G3PDH"/>
</dbReference>
<evidence type="ECO:0000256" key="1">
    <source>
        <dbReference type="ARBA" id="ARBA00023002"/>
    </source>
</evidence>
<dbReference type="Pfam" id="PF07992">
    <property type="entry name" value="Pyr_redox_2"/>
    <property type="match status" value="1"/>
</dbReference>
<accession>A0ABS7KU48</accession>
<name>A0ABS7KU48_CLOSR</name>
<evidence type="ECO:0000313" key="3">
    <source>
        <dbReference type="EMBL" id="MBY0754343.1"/>
    </source>
</evidence>
<dbReference type="InterPro" id="IPR023753">
    <property type="entry name" value="FAD/NAD-binding_dom"/>
</dbReference>
<keyword evidence="4" id="KW-1185">Reference proteome</keyword>
<dbReference type="RefSeq" id="WP_221858898.1">
    <property type="nucleotide sequence ID" value="NZ_JAIKTU010000002.1"/>
</dbReference>
<organism evidence="3 4">
    <name type="scientific">Clostridium sardiniense</name>
    <name type="common">Clostridium absonum</name>
    <dbReference type="NCBI Taxonomy" id="29369"/>
    <lineage>
        <taxon>Bacteria</taxon>
        <taxon>Bacillati</taxon>
        <taxon>Bacillota</taxon>
        <taxon>Clostridia</taxon>
        <taxon>Eubacteriales</taxon>
        <taxon>Clostridiaceae</taxon>
        <taxon>Clostridium</taxon>
    </lineage>
</organism>
<dbReference type="SUPFAM" id="SSF51905">
    <property type="entry name" value="FAD/NAD(P)-binding domain"/>
    <property type="match status" value="1"/>
</dbReference>
<reference evidence="3 4" key="1">
    <citation type="journal article" date="2021" name="Cell Host Microbe">
        <title>in vivo commensal control of Clostridioides difficile virulence.</title>
        <authorList>
            <person name="Girinathan B.P."/>
            <person name="Dibenedetto N."/>
            <person name="Worley J.N."/>
            <person name="Peltier J."/>
            <person name="Arrieta-Ortiz M.L."/>
            <person name="Rupa Christinal Immanuel S."/>
            <person name="Lavin R."/>
            <person name="Delaney M.L."/>
            <person name="Cummins C."/>
            <person name="Hoffmann M."/>
            <person name="Luo Y."/>
            <person name="Gonzalez-Escalona N."/>
            <person name="Allard M."/>
            <person name="Onderdonk A.B."/>
            <person name="Gerber G.K."/>
            <person name="Sonenshein A.L."/>
            <person name="Baliga N."/>
            <person name="Dupuy B."/>
            <person name="Bry L."/>
        </authorList>
    </citation>
    <scope>NUCLEOTIDE SEQUENCE [LARGE SCALE GENOMIC DNA]</scope>
    <source>
        <strain evidence="3 4">DSM 599</strain>
    </source>
</reference>
<keyword evidence="1" id="KW-0560">Oxidoreductase</keyword>
<dbReference type="PANTHER" id="PTHR42949:SF3">
    <property type="entry name" value="ANAEROBIC GLYCEROL-3-PHOSPHATE DEHYDROGENASE SUBUNIT B"/>
    <property type="match status" value="1"/>
</dbReference>